<evidence type="ECO:0000256" key="4">
    <source>
        <dbReference type="ARBA" id="ARBA00023242"/>
    </source>
</evidence>
<evidence type="ECO:0000256" key="3">
    <source>
        <dbReference type="ARBA" id="ARBA00023163"/>
    </source>
</evidence>
<evidence type="ECO:0000313" key="8">
    <source>
        <dbReference type="EMBL" id="KAI5428723.1"/>
    </source>
</evidence>
<dbReference type="Gramene" id="Psat03G0364000-T2">
    <property type="protein sequence ID" value="KAI5428723.1"/>
    <property type="gene ID" value="KIW84_033640"/>
</dbReference>
<dbReference type="EMBL" id="JAMSHJ010000003">
    <property type="protein sequence ID" value="KAI5428723.1"/>
    <property type="molecule type" value="Genomic_DNA"/>
</dbReference>
<keyword evidence="2 5" id="KW-0238">DNA-binding</keyword>
<accession>A0A9D5B064</accession>
<gene>
    <name evidence="8" type="ORF">KIW84_033640</name>
</gene>
<reference evidence="8 9" key="1">
    <citation type="journal article" date="2022" name="Nat. Genet.">
        <title>Improved pea reference genome and pan-genome highlight genomic features and evolutionary characteristics.</title>
        <authorList>
            <person name="Yang T."/>
            <person name="Liu R."/>
            <person name="Luo Y."/>
            <person name="Hu S."/>
            <person name="Wang D."/>
            <person name="Wang C."/>
            <person name="Pandey M.K."/>
            <person name="Ge S."/>
            <person name="Xu Q."/>
            <person name="Li N."/>
            <person name="Li G."/>
            <person name="Huang Y."/>
            <person name="Saxena R.K."/>
            <person name="Ji Y."/>
            <person name="Li M."/>
            <person name="Yan X."/>
            <person name="He Y."/>
            <person name="Liu Y."/>
            <person name="Wang X."/>
            <person name="Xiang C."/>
            <person name="Varshney R.K."/>
            <person name="Ding H."/>
            <person name="Gao S."/>
            <person name="Zong X."/>
        </authorList>
    </citation>
    <scope>NUCLEOTIDE SEQUENCE [LARGE SCALE GENOMIC DNA]</scope>
    <source>
        <strain evidence="8 9">cv. Zhongwan 6</strain>
    </source>
</reference>
<dbReference type="AlphaFoldDB" id="A0A9D5B064"/>
<proteinExistence type="predicted"/>
<dbReference type="GO" id="GO:0005634">
    <property type="term" value="C:nucleus"/>
    <property type="evidence" value="ECO:0007669"/>
    <property type="project" value="UniProtKB-SubCell"/>
</dbReference>
<feature type="compositionally biased region" description="Basic and acidic residues" evidence="6">
    <location>
        <begin position="204"/>
        <end position="218"/>
    </location>
</feature>
<comment type="domain">
    <text evidence="5">The PPC domain mediates interactions between AHL proteins.</text>
</comment>
<dbReference type="InterPro" id="IPR039605">
    <property type="entry name" value="AHL"/>
</dbReference>
<evidence type="ECO:0000313" key="9">
    <source>
        <dbReference type="Proteomes" id="UP001058974"/>
    </source>
</evidence>
<dbReference type="PROSITE" id="PS51742">
    <property type="entry name" value="PPC"/>
    <property type="match status" value="1"/>
</dbReference>
<protein>
    <recommendedName>
        <fullName evidence="5">AT-hook motif nuclear-localized protein</fullName>
    </recommendedName>
</protein>
<dbReference type="Gene3D" id="3.30.1330.80">
    <property type="entry name" value="Hypothetical protein, similar to alpha- acetolactate decarboxylase, domain 2"/>
    <property type="match status" value="1"/>
</dbReference>
<dbReference type="CDD" id="cd11378">
    <property type="entry name" value="DUF296"/>
    <property type="match status" value="1"/>
</dbReference>
<comment type="subcellular location">
    <subcellularLocation>
        <location evidence="5">Nucleus</location>
    </subcellularLocation>
</comment>
<dbReference type="InterPro" id="IPR005175">
    <property type="entry name" value="PPC_dom"/>
</dbReference>
<keyword evidence="4 5" id="KW-0539">Nucleus</keyword>
<feature type="region of interest" description="Disordered" evidence="6">
    <location>
        <begin position="150"/>
        <end position="218"/>
    </location>
</feature>
<evidence type="ECO:0000256" key="6">
    <source>
        <dbReference type="SAM" id="MobiDB-lite"/>
    </source>
</evidence>
<name>A0A9D5B064_PEA</name>
<dbReference type="Proteomes" id="UP001058974">
    <property type="component" value="Chromosome 3"/>
</dbReference>
<dbReference type="GO" id="GO:0003680">
    <property type="term" value="F:minor groove of adenine-thymine-rich DNA binding"/>
    <property type="evidence" value="ECO:0007669"/>
    <property type="project" value="UniProtKB-UniRule"/>
</dbReference>
<keyword evidence="3 5" id="KW-0804">Transcription</keyword>
<feature type="compositionally biased region" description="Polar residues" evidence="6">
    <location>
        <begin position="179"/>
        <end position="195"/>
    </location>
</feature>
<organism evidence="8 9">
    <name type="scientific">Pisum sativum</name>
    <name type="common">Garden pea</name>
    <name type="synonym">Lathyrus oleraceus</name>
    <dbReference type="NCBI Taxonomy" id="3888"/>
    <lineage>
        <taxon>Eukaryota</taxon>
        <taxon>Viridiplantae</taxon>
        <taxon>Streptophyta</taxon>
        <taxon>Embryophyta</taxon>
        <taxon>Tracheophyta</taxon>
        <taxon>Spermatophyta</taxon>
        <taxon>Magnoliopsida</taxon>
        <taxon>eudicotyledons</taxon>
        <taxon>Gunneridae</taxon>
        <taxon>Pentapetalae</taxon>
        <taxon>rosids</taxon>
        <taxon>fabids</taxon>
        <taxon>Fabales</taxon>
        <taxon>Fabaceae</taxon>
        <taxon>Papilionoideae</taxon>
        <taxon>50 kb inversion clade</taxon>
        <taxon>NPAAA clade</taxon>
        <taxon>Hologalegina</taxon>
        <taxon>IRL clade</taxon>
        <taxon>Fabeae</taxon>
        <taxon>Lathyrus</taxon>
    </lineage>
</organism>
<comment type="caution">
    <text evidence="8">The sequence shown here is derived from an EMBL/GenBank/DDBJ whole genome shotgun (WGS) entry which is preliminary data.</text>
</comment>
<dbReference type="PANTHER" id="PTHR31500">
    <property type="entry name" value="AT-HOOK MOTIF NUCLEAR-LOCALIZED PROTEIN 9"/>
    <property type="match status" value="1"/>
</dbReference>
<comment type="function">
    <text evidence="5">Transcription factor that specifically binds AT-rich DNA sequences related to the nuclear matrix attachment regions (MARs).</text>
</comment>
<feature type="domain" description="PPC" evidence="7">
    <location>
        <begin position="22"/>
        <end position="164"/>
    </location>
</feature>
<dbReference type="Pfam" id="PF03479">
    <property type="entry name" value="PCC"/>
    <property type="match status" value="1"/>
</dbReference>
<evidence type="ECO:0000259" key="7">
    <source>
        <dbReference type="PROSITE" id="PS51742"/>
    </source>
</evidence>
<dbReference type="SUPFAM" id="SSF117856">
    <property type="entry name" value="AF0104/ALDC/Ptd012-like"/>
    <property type="match status" value="1"/>
</dbReference>
<sequence length="218" mass="22952">MPGLVSDGTSRRFGGLISDTPAKGFTPFMVNIASGEDITPKILEFSQMRARALCVISAHGRVSSVTLRQPSTQGGTIKHEGDFDILCMSGSFMPTESGSLLNRTGGISVILSNPDGSLFGGRVDGLLAASGPVKVMVGTFLWGRLRGRNNKRKERSDDGEVAAESSQQGARNPGAGALNNISPNQNLTPTSSLSPWSAAASRPMETRESNADIDLMRG</sequence>
<keyword evidence="1 5" id="KW-0805">Transcription regulation</keyword>
<evidence type="ECO:0000256" key="1">
    <source>
        <dbReference type="ARBA" id="ARBA00023015"/>
    </source>
</evidence>
<evidence type="ECO:0000256" key="5">
    <source>
        <dbReference type="RuleBase" id="RU367031"/>
    </source>
</evidence>
<keyword evidence="9" id="KW-1185">Reference proteome</keyword>
<dbReference type="PANTHER" id="PTHR31500:SF9">
    <property type="entry name" value="AT-HOOK MOTIF NUCLEAR-LOCALIZED PROTEIN 9"/>
    <property type="match status" value="1"/>
</dbReference>
<evidence type="ECO:0000256" key="2">
    <source>
        <dbReference type="ARBA" id="ARBA00023125"/>
    </source>
</evidence>